<keyword evidence="1" id="KW-0732">Signal</keyword>
<accession>A0A645GDV7</accession>
<feature type="domain" description="PBP" evidence="2">
    <location>
        <begin position="3"/>
        <end position="229"/>
    </location>
</feature>
<name>A0A645GDV7_9ZZZZ</name>
<dbReference type="PANTHER" id="PTHR30570:SF1">
    <property type="entry name" value="PHOSPHATE-BINDING PROTEIN PSTS"/>
    <property type="match status" value="1"/>
</dbReference>
<gene>
    <name evidence="3" type="primary">pstS_11</name>
    <name evidence="3" type="ORF">SDC9_172494</name>
</gene>
<dbReference type="InterPro" id="IPR024370">
    <property type="entry name" value="PBP_domain"/>
</dbReference>
<dbReference type="SUPFAM" id="SSF53850">
    <property type="entry name" value="Periplasmic binding protein-like II"/>
    <property type="match status" value="1"/>
</dbReference>
<dbReference type="AlphaFoldDB" id="A0A645GDV7"/>
<evidence type="ECO:0000259" key="2">
    <source>
        <dbReference type="Pfam" id="PF12849"/>
    </source>
</evidence>
<dbReference type="Pfam" id="PF12849">
    <property type="entry name" value="PBP_like_2"/>
    <property type="match status" value="1"/>
</dbReference>
<dbReference type="Gene3D" id="3.40.190.10">
    <property type="entry name" value="Periplasmic binding protein-like II"/>
    <property type="match status" value="2"/>
</dbReference>
<evidence type="ECO:0000256" key="1">
    <source>
        <dbReference type="ARBA" id="ARBA00022729"/>
    </source>
</evidence>
<dbReference type="InterPro" id="IPR050811">
    <property type="entry name" value="Phosphate_ABC_transporter"/>
</dbReference>
<protein>
    <submittedName>
        <fullName evidence="3">Phosphate-binding protein PstS</fullName>
    </submittedName>
</protein>
<evidence type="ECO:0000313" key="3">
    <source>
        <dbReference type="EMBL" id="MPN25087.1"/>
    </source>
</evidence>
<sequence length="243" mass="25444">MLTVRGSVGVLPLMLGLSEEYNKSKNVSCEIDVSAVGGSSALEMIASNKADLAMTEESAGELPAGASGVVFAYEAVAIVINPSCGLTDLSSEQIRGIFSGESDEWADFGGKGKITLVVPEQDNGFRKYFEETFSLRAPISGIMQSLIPAGAVVSSDPEGEVTKTEGAIGICSAAALIHAENTVSVNGVALSEQTLKDGSYGAGRAILLVMGKEPRDDVQSFYDFCLSDKARKLTKSIGFMPVE</sequence>
<reference evidence="3" key="1">
    <citation type="submission" date="2019-08" db="EMBL/GenBank/DDBJ databases">
        <authorList>
            <person name="Kucharzyk K."/>
            <person name="Murdoch R.W."/>
            <person name="Higgins S."/>
            <person name="Loffler F."/>
        </authorList>
    </citation>
    <scope>NUCLEOTIDE SEQUENCE</scope>
</reference>
<dbReference type="PANTHER" id="PTHR30570">
    <property type="entry name" value="PERIPLASMIC PHOSPHATE BINDING COMPONENT OF PHOSPHATE ABC TRANSPORTER"/>
    <property type="match status" value="1"/>
</dbReference>
<dbReference type="EMBL" id="VSSQ01074138">
    <property type="protein sequence ID" value="MPN25087.1"/>
    <property type="molecule type" value="Genomic_DNA"/>
</dbReference>
<comment type="caution">
    <text evidence="3">The sequence shown here is derived from an EMBL/GenBank/DDBJ whole genome shotgun (WGS) entry which is preliminary data.</text>
</comment>
<proteinExistence type="predicted"/>
<organism evidence="3">
    <name type="scientific">bioreactor metagenome</name>
    <dbReference type="NCBI Taxonomy" id="1076179"/>
    <lineage>
        <taxon>unclassified sequences</taxon>
        <taxon>metagenomes</taxon>
        <taxon>ecological metagenomes</taxon>
    </lineage>
</organism>